<name>A0A382CDI1_9ZZZZ</name>
<dbReference type="InterPro" id="IPR011047">
    <property type="entry name" value="Quinoprotein_ADH-like_sf"/>
</dbReference>
<protein>
    <recommendedName>
        <fullName evidence="2">Bulb-type lectin domain-containing protein</fullName>
    </recommendedName>
</protein>
<dbReference type="InterPro" id="IPR015943">
    <property type="entry name" value="WD40/YVTN_repeat-like_dom_sf"/>
</dbReference>
<organism evidence="1">
    <name type="scientific">marine metagenome</name>
    <dbReference type="NCBI Taxonomy" id="408172"/>
    <lineage>
        <taxon>unclassified sequences</taxon>
        <taxon>metagenomes</taxon>
        <taxon>ecological metagenomes</taxon>
    </lineage>
</organism>
<feature type="non-terminal residue" evidence="1">
    <location>
        <position position="166"/>
    </location>
</feature>
<dbReference type="Gene3D" id="2.130.10.10">
    <property type="entry name" value="YVTN repeat-like/Quinoprotein amine dehydrogenase"/>
    <property type="match status" value="1"/>
</dbReference>
<accession>A0A382CDI1</accession>
<sequence length="166" mass="18320">MKKISLVMFMLFAFTCVFSSAEAEKEPLWEYYSTSEISAVSISEDSRNISGIFGNNAYLWYNTTQTPHKTLGTSDYQNFLAASSDGKILVSGSESDGGKINLWEDGTKKWGKTTNDVTWVGLDVSSDGNNIAAISWHNVYFIHKSSSDEVWSDSYSGIVFSSVSIS</sequence>
<dbReference type="SUPFAM" id="SSF50998">
    <property type="entry name" value="Quinoprotein alcohol dehydrogenase-like"/>
    <property type="match status" value="1"/>
</dbReference>
<reference evidence="1" key="1">
    <citation type="submission" date="2018-05" db="EMBL/GenBank/DDBJ databases">
        <authorList>
            <person name="Lanie J.A."/>
            <person name="Ng W.-L."/>
            <person name="Kazmierczak K.M."/>
            <person name="Andrzejewski T.M."/>
            <person name="Davidsen T.M."/>
            <person name="Wayne K.J."/>
            <person name="Tettelin H."/>
            <person name="Glass J.I."/>
            <person name="Rusch D."/>
            <person name="Podicherti R."/>
            <person name="Tsui H.-C.T."/>
            <person name="Winkler M.E."/>
        </authorList>
    </citation>
    <scope>NUCLEOTIDE SEQUENCE</scope>
</reference>
<evidence type="ECO:0000313" key="1">
    <source>
        <dbReference type="EMBL" id="SVB24198.1"/>
    </source>
</evidence>
<dbReference type="AlphaFoldDB" id="A0A382CDI1"/>
<evidence type="ECO:0008006" key="2">
    <source>
        <dbReference type="Google" id="ProtNLM"/>
    </source>
</evidence>
<proteinExistence type="predicted"/>
<gene>
    <name evidence="1" type="ORF">METZ01_LOCUS177052</name>
</gene>
<dbReference type="EMBL" id="UINC01034017">
    <property type="protein sequence ID" value="SVB24198.1"/>
    <property type="molecule type" value="Genomic_DNA"/>
</dbReference>